<evidence type="ECO:0008006" key="3">
    <source>
        <dbReference type="Google" id="ProtNLM"/>
    </source>
</evidence>
<gene>
    <name evidence="1" type="primary">Acey_s0124.g1218</name>
    <name evidence="1" type="ORF">Y032_0124g1218</name>
</gene>
<dbReference type="InterPro" id="IPR036188">
    <property type="entry name" value="FAD/NAD-bd_sf"/>
</dbReference>
<accession>A0A016T8C0</accession>
<name>A0A016T8C0_9BILA</name>
<organism evidence="1 2">
    <name type="scientific">Ancylostoma ceylanicum</name>
    <dbReference type="NCBI Taxonomy" id="53326"/>
    <lineage>
        <taxon>Eukaryota</taxon>
        <taxon>Metazoa</taxon>
        <taxon>Ecdysozoa</taxon>
        <taxon>Nematoda</taxon>
        <taxon>Chromadorea</taxon>
        <taxon>Rhabditida</taxon>
        <taxon>Rhabditina</taxon>
        <taxon>Rhabditomorpha</taxon>
        <taxon>Strongyloidea</taxon>
        <taxon>Ancylostomatidae</taxon>
        <taxon>Ancylostomatinae</taxon>
        <taxon>Ancylostoma</taxon>
    </lineage>
</organism>
<dbReference type="OrthoDB" id="5376590at2759"/>
<evidence type="ECO:0000313" key="2">
    <source>
        <dbReference type="Proteomes" id="UP000024635"/>
    </source>
</evidence>
<dbReference type="Proteomes" id="UP000024635">
    <property type="component" value="Unassembled WGS sequence"/>
</dbReference>
<dbReference type="STRING" id="53326.A0A016T8C0"/>
<sequence length="123" mass="13687">MQEFSAPTYLTNNTNMKLSLPVQGQHFRLLIVGGGASGMGASHKFARKLPKKSVALVEPNERGCRALENLFNFHLTKDRTLINIFLGSTERTWTSVNWNVAASLSMGEIKALIIERWLLLKSG</sequence>
<dbReference type="AlphaFoldDB" id="A0A016T8C0"/>
<evidence type="ECO:0000313" key="1">
    <source>
        <dbReference type="EMBL" id="EYB99203.1"/>
    </source>
</evidence>
<dbReference type="SUPFAM" id="SSF51905">
    <property type="entry name" value="FAD/NAD(P)-binding domain"/>
    <property type="match status" value="1"/>
</dbReference>
<proteinExistence type="predicted"/>
<comment type="caution">
    <text evidence="1">The sequence shown here is derived from an EMBL/GenBank/DDBJ whole genome shotgun (WGS) entry which is preliminary data.</text>
</comment>
<dbReference type="Gene3D" id="3.50.50.60">
    <property type="entry name" value="FAD/NAD(P)-binding domain"/>
    <property type="match status" value="1"/>
</dbReference>
<reference evidence="2" key="1">
    <citation type="journal article" date="2015" name="Nat. Genet.">
        <title>The genome and transcriptome of the zoonotic hookworm Ancylostoma ceylanicum identify infection-specific gene families.</title>
        <authorList>
            <person name="Schwarz E.M."/>
            <person name="Hu Y."/>
            <person name="Antoshechkin I."/>
            <person name="Miller M.M."/>
            <person name="Sternberg P.W."/>
            <person name="Aroian R.V."/>
        </authorList>
    </citation>
    <scope>NUCLEOTIDE SEQUENCE</scope>
    <source>
        <strain evidence="2">HY135</strain>
    </source>
</reference>
<keyword evidence="2" id="KW-1185">Reference proteome</keyword>
<protein>
    <recommendedName>
        <fullName evidence="3">FAD/NAD(P)-binding domain-containing protein</fullName>
    </recommendedName>
</protein>
<dbReference type="EMBL" id="JARK01001460">
    <property type="protein sequence ID" value="EYB99203.1"/>
    <property type="molecule type" value="Genomic_DNA"/>
</dbReference>